<feature type="transmembrane region" description="Helical" evidence="1">
    <location>
        <begin position="205"/>
        <end position="225"/>
    </location>
</feature>
<keyword evidence="1" id="KW-0812">Transmembrane</keyword>
<dbReference type="Pfam" id="PF11139">
    <property type="entry name" value="SfLAP"/>
    <property type="match status" value="1"/>
</dbReference>
<feature type="transmembrane region" description="Helical" evidence="1">
    <location>
        <begin position="141"/>
        <end position="158"/>
    </location>
</feature>
<dbReference type="RefSeq" id="WP_169385714.1">
    <property type="nucleotide sequence ID" value="NZ_JAAXLA010000132.1"/>
</dbReference>
<comment type="caution">
    <text evidence="2">The sequence shown here is derived from an EMBL/GenBank/DDBJ whole genome shotgun (WGS) entry which is preliminary data.</text>
</comment>
<protein>
    <recommendedName>
        <fullName evidence="4">Sap-like sulfolipid-1-addressing protein</fullName>
    </recommendedName>
</protein>
<reference evidence="2 3" key="1">
    <citation type="submission" date="2020-04" db="EMBL/GenBank/DDBJ databases">
        <authorList>
            <person name="Klaysubun C."/>
            <person name="Duangmal K."/>
            <person name="Lipun K."/>
        </authorList>
    </citation>
    <scope>NUCLEOTIDE SEQUENCE [LARGE SCALE GENOMIC DNA]</scope>
    <source>
        <strain evidence="2 3">K10HN5</strain>
    </source>
</reference>
<proteinExistence type="predicted"/>
<evidence type="ECO:0000256" key="1">
    <source>
        <dbReference type="SAM" id="Phobius"/>
    </source>
</evidence>
<dbReference type="InterPro" id="IPR021315">
    <property type="entry name" value="Gap/Sap"/>
</dbReference>
<feature type="transmembrane region" description="Helical" evidence="1">
    <location>
        <begin position="164"/>
        <end position="184"/>
    </location>
</feature>
<feature type="transmembrane region" description="Helical" evidence="1">
    <location>
        <begin position="42"/>
        <end position="64"/>
    </location>
</feature>
<sequence>MTATIGRVNPAVLVLALSSVVRPTSMAALYAMLSSRNPRRLLLAYLLAGLAFTLAVGIGVVAVLQGEVPSIATLQYPAFVDIVLGAAALGFAVGKWTDRLPRARRDPDRSHRRGSWVRSRLDDLSTTGAALAGVVTHLPGLIYLAALNAIVATAATVAGGVVQVVVYDVIWFSTAIGTLTVSVFRPEKARELVDRVGGWVHNHERAIVVGVFGAVGVYLLGKGIVELSG</sequence>
<organism evidence="2 3">
    <name type="scientific">Pseudonocardia acidicola</name>
    <dbReference type="NCBI Taxonomy" id="2724939"/>
    <lineage>
        <taxon>Bacteria</taxon>
        <taxon>Bacillati</taxon>
        <taxon>Actinomycetota</taxon>
        <taxon>Actinomycetes</taxon>
        <taxon>Pseudonocardiales</taxon>
        <taxon>Pseudonocardiaceae</taxon>
        <taxon>Pseudonocardia</taxon>
    </lineage>
</organism>
<accession>A0ABX1SNR6</accession>
<evidence type="ECO:0000313" key="3">
    <source>
        <dbReference type="Proteomes" id="UP000820669"/>
    </source>
</evidence>
<dbReference type="EMBL" id="JAAXLA010000132">
    <property type="protein sequence ID" value="NMI02214.1"/>
    <property type="molecule type" value="Genomic_DNA"/>
</dbReference>
<keyword evidence="1" id="KW-1133">Transmembrane helix</keyword>
<evidence type="ECO:0008006" key="4">
    <source>
        <dbReference type="Google" id="ProtNLM"/>
    </source>
</evidence>
<feature type="transmembrane region" description="Helical" evidence="1">
    <location>
        <begin position="76"/>
        <end position="94"/>
    </location>
</feature>
<keyword evidence="1" id="KW-0472">Membrane</keyword>
<dbReference type="Proteomes" id="UP000820669">
    <property type="component" value="Unassembled WGS sequence"/>
</dbReference>
<evidence type="ECO:0000313" key="2">
    <source>
        <dbReference type="EMBL" id="NMI02214.1"/>
    </source>
</evidence>
<keyword evidence="3" id="KW-1185">Reference proteome</keyword>
<name>A0ABX1SNR6_9PSEU</name>
<gene>
    <name evidence="2" type="ORF">HF526_33735</name>
</gene>